<evidence type="ECO:0000313" key="4">
    <source>
        <dbReference type="Proteomes" id="UP000008021"/>
    </source>
</evidence>
<keyword evidence="4" id="KW-1185">Reference proteome</keyword>
<organism evidence="3">
    <name type="scientific">Oryza meridionalis</name>
    <dbReference type="NCBI Taxonomy" id="40149"/>
    <lineage>
        <taxon>Eukaryota</taxon>
        <taxon>Viridiplantae</taxon>
        <taxon>Streptophyta</taxon>
        <taxon>Embryophyta</taxon>
        <taxon>Tracheophyta</taxon>
        <taxon>Spermatophyta</taxon>
        <taxon>Magnoliopsida</taxon>
        <taxon>Liliopsida</taxon>
        <taxon>Poales</taxon>
        <taxon>Poaceae</taxon>
        <taxon>BOP clade</taxon>
        <taxon>Oryzoideae</taxon>
        <taxon>Oryzeae</taxon>
        <taxon>Oryzinae</taxon>
        <taxon>Oryza</taxon>
    </lineage>
</organism>
<dbReference type="AlphaFoldDB" id="A0A0E0BXE7"/>
<evidence type="ECO:0008006" key="5">
    <source>
        <dbReference type="Google" id="ProtNLM"/>
    </source>
</evidence>
<feature type="signal peptide" evidence="2">
    <location>
        <begin position="1"/>
        <end position="19"/>
    </location>
</feature>
<feature type="compositionally biased region" description="Low complexity" evidence="1">
    <location>
        <begin position="108"/>
        <end position="128"/>
    </location>
</feature>
<dbReference type="EnsemblPlants" id="OMERI01G03670.5">
    <property type="protein sequence ID" value="OMERI01G03670.5"/>
    <property type="gene ID" value="OMERI01G03670"/>
</dbReference>
<accession>A0A0E0BXE7</accession>
<name>A0A0E0BXE7_9ORYZ</name>
<evidence type="ECO:0000256" key="1">
    <source>
        <dbReference type="SAM" id="MobiDB-lite"/>
    </source>
</evidence>
<evidence type="ECO:0000256" key="2">
    <source>
        <dbReference type="SAM" id="SignalP"/>
    </source>
</evidence>
<feature type="region of interest" description="Disordered" evidence="1">
    <location>
        <begin position="94"/>
        <end position="136"/>
    </location>
</feature>
<dbReference type="HOGENOM" id="CLU_1878713_0_0_1"/>
<protein>
    <recommendedName>
        <fullName evidence="5">REJ domain-containing protein</fullName>
    </recommendedName>
</protein>
<evidence type="ECO:0000313" key="3">
    <source>
        <dbReference type="EnsemblPlants" id="OMERI01G03670.5"/>
    </source>
</evidence>
<keyword evidence="2" id="KW-0732">Signal</keyword>
<dbReference type="Proteomes" id="UP000008021">
    <property type="component" value="Chromosome 1"/>
</dbReference>
<reference evidence="3" key="2">
    <citation type="submission" date="2018-05" db="EMBL/GenBank/DDBJ databases">
        <title>OmerRS3 (Oryza meridionalis Reference Sequence Version 3).</title>
        <authorList>
            <person name="Zhang J."/>
            <person name="Kudrna D."/>
            <person name="Lee S."/>
            <person name="Talag J."/>
            <person name="Welchert J."/>
            <person name="Wing R.A."/>
        </authorList>
    </citation>
    <scope>NUCLEOTIDE SEQUENCE [LARGE SCALE GENOMIC DNA]</scope>
    <source>
        <strain evidence="3">cv. OR44</strain>
    </source>
</reference>
<reference evidence="3" key="1">
    <citation type="submission" date="2015-04" db="UniProtKB">
        <authorList>
            <consortium name="EnsemblPlants"/>
        </authorList>
    </citation>
    <scope>IDENTIFICATION</scope>
</reference>
<proteinExistence type="predicted"/>
<dbReference type="Gramene" id="OMERI01G03670.5">
    <property type="protein sequence ID" value="OMERI01G03670.5"/>
    <property type="gene ID" value="OMERI01G03670"/>
</dbReference>
<feature type="chain" id="PRO_5002355355" description="REJ domain-containing protein" evidence="2">
    <location>
        <begin position="20"/>
        <end position="136"/>
    </location>
</feature>
<sequence length="136" mass="14019">MLDIFAVVLLFSRARISSSTSLAGGEILASHSRRSASTSAASASKPSRFIPLAITLYMYSSTSQPPILTAASYTLHAARALPFATSARTSRVSLYTSSSPSTNPPPRSFSSRNASTSASTAAAPSSVAGEEDTNVA</sequence>